<gene>
    <name evidence="2" type="ORF">I5731_16375</name>
</gene>
<dbReference type="AlphaFoldDB" id="A0A931I516"/>
<protein>
    <submittedName>
        <fullName evidence="2">DUF465 domain-containing protein</fullName>
    </submittedName>
</protein>
<dbReference type="EMBL" id="JADZLT010000054">
    <property type="protein sequence ID" value="MBH0239401.1"/>
    <property type="molecule type" value="Genomic_DNA"/>
</dbReference>
<sequence length="63" mass="7454">MSLQSHISELERRHAALERQIEEVVHHPSVDELQVRELKRRKLHLKDEILKLQASGRRDGTLH</sequence>
<dbReference type="RefSeq" id="WP_197312570.1">
    <property type="nucleotide sequence ID" value="NZ_JADZLT010000054.1"/>
</dbReference>
<name>A0A931I516_9HYPH</name>
<organism evidence="2 3">
    <name type="scientific">Methylobrevis albus</name>
    <dbReference type="NCBI Taxonomy" id="2793297"/>
    <lineage>
        <taxon>Bacteria</taxon>
        <taxon>Pseudomonadati</taxon>
        <taxon>Pseudomonadota</taxon>
        <taxon>Alphaproteobacteria</taxon>
        <taxon>Hyphomicrobiales</taxon>
        <taxon>Pleomorphomonadaceae</taxon>
        <taxon>Methylobrevis</taxon>
    </lineage>
</organism>
<dbReference type="Proteomes" id="UP000631694">
    <property type="component" value="Unassembled WGS sequence"/>
</dbReference>
<comment type="caution">
    <text evidence="2">The sequence shown here is derived from an EMBL/GenBank/DDBJ whole genome shotgun (WGS) entry which is preliminary data.</text>
</comment>
<dbReference type="InterPro" id="IPR038444">
    <property type="entry name" value="DUF465_sf"/>
</dbReference>
<dbReference type="InterPro" id="IPR007420">
    <property type="entry name" value="DUF465"/>
</dbReference>
<reference evidence="2" key="1">
    <citation type="submission" date="2020-12" db="EMBL/GenBank/DDBJ databases">
        <title>Methylobrevis albus sp. nov., isolated from fresh water lack sediment.</title>
        <authorList>
            <person name="Zou Q."/>
        </authorList>
    </citation>
    <scope>NUCLEOTIDE SEQUENCE</scope>
    <source>
        <strain evidence="2">L22</strain>
    </source>
</reference>
<feature type="coiled-coil region" evidence="1">
    <location>
        <begin position="7"/>
        <end position="55"/>
    </location>
</feature>
<dbReference type="Gene3D" id="6.10.280.50">
    <property type="match status" value="1"/>
</dbReference>
<accession>A0A931I516</accession>
<dbReference type="Pfam" id="PF04325">
    <property type="entry name" value="DUF465"/>
    <property type="match status" value="1"/>
</dbReference>
<keyword evidence="3" id="KW-1185">Reference proteome</keyword>
<proteinExistence type="predicted"/>
<evidence type="ECO:0000313" key="3">
    <source>
        <dbReference type="Proteomes" id="UP000631694"/>
    </source>
</evidence>
<evidence type="ECO:0000256" key="1">
    <source>
        <dbReference type="SAM" id="Coils"/>
    </source>
</evidence>
<keyword evidence="1" id="KW-0175">Coiled coil</keyword>
<evidence type="ECO:0000313" key="2">
    <source>
        <dbReference type="EMBL" id="MBH0239401.1"/>
    </source>
</evidence>